<dbReference type="Proteomes" id="UP000309550">
    <property type="component" value="Unassembled WGS sequence"/>
</dbReference>
<dbReference type="PANTHER" id="PTHR35147:SF3">
    <property type="entry name" value="CHEMORECEPTOR GLUTAMINE DEAMIDASE CHED 1-RELATED"/>
    <property type="match status" value="1"/>
</dbReference>
<reference evidence="4 5" key="1">
    <citation type="submission" date="2019-05" db="EMBL/GenBank/DDBJ databases">
        <title>Sulfitobacter sabulilitoris sp. nov., isolated from a marine sand.</title>
        <authorList>
            <person name="Yoon J.-H."/>
        </authorList>
    </citation>
    <scope>NUCLEOTIDE SEQUENCE [LARGE SCALE GENOMIC DNA]</scope>
    <source>
        <strain evidence="4 5">HSMS-29</strain>
    </source>
</reference>
<evidence type="ECO:0000313" key="5">
    <source>
        <dbReference type="Proteomes" id="UP000309550"/>
    </source>
</evidence>
<name>A0A5S3PM63_9RHOB</name>
<dbReference type="InterPro" id="IPR038592">
    <property type="entry name" value="CheD-like_sf"/>
</dbReference>
<evidence type="ECO:0000256" key="2">
    <source>
        <dbReference type="ARBA" id="ARBA00022801"/>
    </source>
</evidence>
<organism evidence="4 5">
    <name type="scientific">Sulfitobacter sabulilitoris</name>
    <dbReference type="NCBI Taxonomy" id="2562655"/>
    <lineage>
        <taxon>Bacteria</taxon>
        <taxon>Pseudomonadati</taxon>
        <taxon>Pseudomonadota</taxon>
        <taxon>Alphaproteobacteria</taxon>
        <taxon>Rhodobacterales</taxon>
        <taxon>Roseobacteraceae</taxon>
        <taxon>Sulfitobacter</taxon>
    </lineage>
</organism>
<evidence type="ECO:0000256" key="1">
    <source>
        <dbReference type="ARBA" id="ARBA00022500"/>
    </source>
</evidence>
<accession>A0A5S3PM63</accession>
<evidence type="ECO:0000313" key="4">
    <source>
        <dbReference type="EMBL" id="TMM54670.1"/>
    </source>
</evidence>
<dbReference type="PANTHER" id="PTHR35147">
    <property type="entry name" value="CHEMORECEPTOR GLUTAMINE DEAMIDASE CHED-RELATED"/>
    <property type="match status" value="1"/>
</dbReference>
<dbReference type="InterPro" id="IPR005659">
    <property type="entry name" value="Chemorcpt_Glu_NH3ase_CheD"/>
</dbReference>
<protein>
    <recommendedName>
        <fullName evidence="3">Probable chemoreceptor glutamine deamidase CheD</fullName>
        <ecNumber evidence="3">3.5.1.44</ecNumber>
    </recommendedName>
</protein>
<sequence length="171" mass="17845">MPGGRILITQGQRAVGNCSEVVIATLLGSCVACCIWDEEAGVGGMNHMLLTVSAQKTGMCNMVGVNAMELLINDILKLGGQRNRLRAKAFGGAQMVAGLSDVGTINAAFTLEYLNKEGIACMGHSLGGTTARSILFWPATGRVLQKTNPSEKPEAPRTIAADKGGNGIELL</sequence>
<dbReference type="RefSeq" id="WP_138660842.1">
    <property type="nucleotide sequence ID" value="NZ_VANS01000001.1"/>
</dbReference>
<comment type="catalytic activity">
    <reaction evidence="3">
        <text>L-glutaminyl-[protein] + H2O = L-glutamyl-[protein] + NH4(+)</text>
        <dbReference type="Rhea" id="RHEA:16441"/>
        <dbReference type="Rhea" id="RHEA-COMP:10207"/>
        <dbReference type="Rhea" id="RHEA-COMP:10208"/>
        <dbReference type="ChEBI" id="CHEBI:15377"/>
        <dbReference type="ChEBI" id="CHEBI:28938"/>
        <dbReference type="ChEBI" id="CHEBI:29973"/>
        <dbReference type="ChEBI" id="CHEBI:30011"/>
        <dbReference type="EC" id="3.5.1.44"/>
    </reaction>
</comment>
<gene>
    <name evidence="3" type="primary">cheD</name>
    <name evidence="4" type="ORF">FDT80_03525</name>
</gene>
<dbReference type="SUPFAM" id="SSF64438">
    <property type="entry name" value="CNF1/YfiH-like putative cysteine hydrolases"/>
    <property type="match status" value="1"/>
</dbReference>
<dbReference type="AlphaFoldDB" id="A0A5S3PM63"/>
<comment type="caution">
    <text evidence="4">The sequence shown here is derived from an EMBL/GenBank/DDBJ whole genome shotgun (WGS) entry which is preliminary data.</text>
</comment>
<dbReference type="EC" id="3.5.1.44" evidence="3"/>
<dbReference type="HAMAP" id="MF_01440">
    <property type="entry name" value="CheD"/>
    <property type="match status" value="1"/>
</dbReference>
<keyword evidence="2 3" id="KW-0378">Hydrolase</keyword>
<dbReference type="CDD" id="cd16352">
    <property type="entry name" value="CheD"/>
    <property type="match status" value="1"/>
</dbReference>
<keyword evidence="1 3" id="KW-0145">Chemotaxis</keyword>
<dbReference type="Pfam" id="PF03975">
    <property type="entry name" value="CheD"/>
    <property type="match status" value="1"/>
</dbReference>
<dbReference type="GO" id="GO:0050568">
    <property type="term" value="F:protein-glutamine glutaminase activity"/>
    <property type="evidence" value="ECO:0007669"/>
    <property type="project" value="UniProtKB-UniRule"/>
</dbReference>
<keyword evidence="5" id="KW-1185">Reference proteome</keyword>
<comment type="similarity">
    <text evidence="3">Belongs to the CheD family.</text>
</comment>
<evidence type="ECO:0000256" key="3">
    <source>
        <dbReference type="HAMAP-Rule" id="MF_01440"/>
    </source>
</evidence>
<dbReference type="EMBL" id="VANS01000001">
    <property type="protein sequence ID" value="TMM54670.1"/>
    <property type="molecule type" value="Genomic_DNA"/>
</dbReference>
<comment type="function">
    <text evidence="3">Probably deamidates glutamine residues to glutamate on methyl-accepting chemotaxis receptors (MCPs), playing an important role in chemotaxis.</text>
</comment>
<dbReference type="GO" id="GO:0006935">
    <property type="term" value="P:chemotaxis"/>
    <property type="evidence" value="ECO:0007669"/>
    <property type="project" value="UniProtKB-UniRule"/>
</dbReference>
<proteinExistence type="inferred from homology"/>
<dbReference type="OrthoDB" id="9807202at2"/>
<dbReference type="InterPro" id="IPR011324">
    <property type="entry name" value="Cytotoxic_necrot_fac-like_cat"/>
</dbReference>
<dbReference type="Gene3D" id="3.30.1330.200">
    <property type="match status" value="1"/>
</dbReference>